<organism evidence="1 2">
    <name type="scientific">Rhodococcus sacchari</name>
    <dbReference type="NCBI Taxonomy" id="2962047"/>
    <lineage>
        <taxon>Bacteria</taxon>
        <taxon>Bacillati</taxon>
        <taxon>Actinomycetota</taxon>
        <taxon>Actinomycetes</taxon>
        <taxon>Mycobacteriales</taxon>
        <taxon>Nocardiaceae</taxon>
        <taxon>Rhodococcus</taxon>
    </lineage>
</organism>
<evidence type="ECO:0000313" key="2">
    <source>
        <dbReference type="Proteomes" id="UP001156484"/>
    </source>
</evidence>
<proteinExistence type="predicted"/>
<dbReference type="Proteomes" id="UP001156484">
    <property type="component" value="Chromosome"/>
</dbReference>
<accession>A0ACD4DCD4</accession>
<protein>
    <submittedName>
        <fullName evidence="1">GIY-YIG nuclease family protein</fullName>
    </submittedName>
</protein>
<gene>
    <name evidence="1" type="ORF">OED52_13795</name>
</gene>
<evidence type="ECO:0000313" key="1">
    <source>
        <dbReference type="EMBL" id="UYP17745.1"/>
    </source>
</evidence>
<dbReference type="EMBL" id="CP107551">
    <property type="protein sequence ID" value="UYP17745.1"/>
    <property type="molecule type" value="Genomic_DNA"/>
</dbReference>
<reference evidence="1" key="1">
    <citation type="submission" date="2022-10" db="EMBL/GenBank/DDBJ databases">
        <title>Rhodococcus ferula Z13 complete genome.</title>
        <authorList>
            <person name="Long X."/>
            <person name="Zang M."/>
        </authorList>
    </citation>
    <scope>NUCLEOTIDE SEQUENCE</scope>
    <source>
        <strain evidence="1">Z13</strain>
    </source>
</reference>
<keyword evidence="2" id="KW-1185">Reference proteome</keyword>
<name>A0ACD4DCD4_9NOCA</name>
<sequence length="259" mass="29334">MTTTHYTSNGVKLWELPEVRRANGSGFDGYLYIIEFSTGTMKVGRTNNPRGRIRTHWEHARKFGADITRLWLSVPHTGYRDNETSLLRELGTPSAGTEYFTSKNFDDVVALAESSLHFHVLTEKERQELEEESKRRGEARIEALRRWGGIPDDAVRIVLDPDINEWVANMVFGRYRKLPEFAPDRDLFESGEVLEALSTATGLDIAELAEWSFMDVIEFMGQQQLRIGVANLTVLAYESGRDDLVKPGFYRGVIAGADS</sequence>